<dbReference type="CDD" id="cd06089">
    <property type="entry name" value="KOW_RPL26"/>
    <property type="match status" value="1"/>
</dbReference>
<dbReference type="InterPro" id="IPR020103">
    <property type="entry name" value="PsdUridine_synth_cat_dom_sf"/>
</dbReference>
<dbReference type="GO" id="GO:0001522">
    <property type="term" value="P:pseudouridine synthesis"/>
    <property type="evidence" value="ECO:0007669"/>
    <property type="project" value="InterPro"/>
</dbReference>
<accession>A0A812MXX3</accession>
<evidence type="ECO:0000256" key="1">
    <source>
        <dbReference type="ARBA" id="ARBA00022980"/>
    </source>
</evidence>
<dbReference type="InterPro" id="IPR006145">
    <property type="entry name" value="PsdUridine_synth_RsuA/RluA"/>
</dbReference>
<comment type="caution">
    <text evidence="5">The sequence shown here is derived from an EMBL/GenBank/DDBJ whole genome shotgun (WGS) entry which is preliminary data.</text>
</comment>
<reference evidence="5" key="1">
    <citation type="submission" date="2021-02" db="EMBL/GenBank/DDBJ databases">
        <authorList>
            <person name="Dougan E. K."/>
            <person name="Rhodes N."/>
            <person name="Thang M."/>
            <person name="Chan C."/>
        </authorList>
    </citation>
    <scope>NUCLEOTIDE SEQUENCE</scope>
</reference>
<dbReference type="CDD" id="cd02869">
    <property type="entry name" value="PseudoU_synth_RluA_like"/>
    <property type="match status" value="1"/>
</dbReference>
<dbReference type="NCBIfam" id="TIGR00756">
    <property type="entry name" value="PPR"/>
    <property type="match status" value="1"/>
</dbReference>
<dbReference type="InterPro" id="IPR002885">
    <property type="entry name" value="PPR_rpt"/>
</dbReference>
<keyword evidence="1" id="KW-0689">Ribosomal protein</keyword>
<feature type="repeat" description="PPR" evidence="3">
    <location>
        <begin position="414"/>
        <end position="448"/>
    </location>
</feature>
<dbReference type="Gene3D" id="3.30.2350.10">
    <property type="entry name" value="Pseudouridine synthase"/>
    <property type="match status" value="1"/>
</dbReference>
<gene>
    <name evidence="5" type="ORF">SNEC2469_LOCUS6500</name>
</gene>
<evidence type="ECO:0000256" key="2">
    <source>
        <dbReference type="ARBA" id="ARBA00023274"/>
    </source>
</evidence>
<dbReference type="InterPro" id="IPR041988">
    <property type="entry name" value="Ribosomal_uL24_KOW"/>
</dbReference>
<dbReference type="PROSITE" id="PS51375">
    <property type="entry name" value="PPR"/>
    <property type="match status" value="6"/>
</dbReference>
<dbReference type="SUPFAM" id="SSF55120">
    <property type="entry name" value="Pseudouridine synthase"/>
    <property type="match status" value="1"/>
</dbReference>
<sequence>MTGPTEDEPAACDSGEMPKVWTATPIKRDFKPEFDSRCPLFMKRQKMTLYPEKLTSPFIGSAPFELVSQSSFGQGKRGGPLPTGWVHMIALIMVDLERVHPPFPVVGKCLDRVAFTRIKSLGKEGRVIKVDREDNTAKVTVKGVGDVWLPAEAVDVAGGMGLDSFMFTSPFVNTPFGGGGGGYPQQKTVQQRMATPPLPLEQWRTHPQEATAAISKMSKQGRVDEAMSAVELMVQNHVEANTFHYNAVLSGCKREGRWAFALGLLSKLRLLALDPSIVTYNSVISACAEGSAWQVALDLLQACSADRRILPTEITFNAAISACARGRESMMAMSLLRTMQDRSLQRDQISFGAAMTAADSWQQAMHLLDLMTDALVSPDVITYSAAITVCGSKSQWQHALYILEGMHGARTAPNQITYGAAISACERGHEWQHAMDLLSTMYSQKYAPNQIVSSAAISACEKASKWQAALALSVGMTASKLEQDIISCNPVIAACANGGQWQLALQLLADMNATGSLCPDCFSYTAAITACSRTSQWQRALQLWDDMSTAGTEASSISWNAVISACEKGGQWELALCALEAMVAECLPQETTFGAAISACARGSRWQSAMMLLGDCKERKLQPSVISYSAAISACEDAAEWQPALQMLSRMLEDTTTPNLVTYSSVISACERGLQWQLALELLRDMARLKLTPDAITCSSAISACEQGGLWHVAVRLLADIKIFAALPTHGSTAAAISACQSQGRWQMVSNLLLDTSTPAGAITNSLLADSFSIDSAGAEISGSDLSQLSWRLARTTRHFASSHSMAKQVSGNLSQLVLSEVSSDIQLSELCSVMWSLASMSATDALGDLVKTARGRLEKGEGRLLKPASLANLAWALSIADSESAVLLAVQRELVRRLPELSQSQSYRWQMEFADATLTILWASSFANTSAGPARLAARTALGRVGARLDPAGKLLPAVASRVGLSGTSSRMEPFIKKAVADVLVVFKPPGWEVDLSSQEQSREKGRLSEFIRAMYYPSNGCPALLLDASKQHGFLHRLDVPSSGLLLVATSHKAYFDLHFQLATAVLVRDYAVMSHGWMAPRRREIQAPVHWWDSPALADAPSAVLPSGRASRSFCKVLSYLVKGGVALSFMAIRIGTGRRHQIRAHTAHTGHALIMDGKYSSSAEYAVSQSWCPRNFLHRYRLAFETHGRKLAVTETLPSDLGRAMARTTPLRAAMDMRSWTEGSELQAWHRCPVLEQKGADDSKHGHCAFTGTA</sequence>
<dbReference type="GO" id="GO:0005840">
    <property type="term" value="C:ribosome"/>
    <property type="evidence" value="ECO:0007669"/>
    <property type="project" value="UniProtKB-KW"/>
</dbReference>
<dbReference type="Gene3D" id="1.25.40.10">
    <property type="entry name" value="Tetratricopeptide repeat domain"/>
    <property type="match status" value="4"/>
</dbReference>
<dbReference type="AlphaFoldDB" id="A0A812MXX3"/>
<dbReference type="Pfam" id="PF13812">
    <property type="entry name" value="PPR_3"/>
    <property type="match status" value="4"/>
</dbReference>
<evidence type="ECO:0000256" key="3">
    <source>
        <dbReference type="PROSITE-ProRule" id="PRU00708"/>
    </source>
</evidence>
<dbReference type="PANTHER" id="PTHR47938">
    <property type="entry name" value="RESPIRATORY COMPLEX I CHAPERONE (CIA84), PUTATIVE (AFU_ORTHOLOGUE AFUA_2G06020)-RELATED"/>
    <property type="match status" value="1"/>
</dbReference>
<organism evidence="5 6">
    <name type="scientific">Symbiodinium necroappetens</name>
    <dbReference type="NCBI Taxonomy" id="1628268"/>
    <lineage>
        <taxon>Eukaryota</taxon>
        <taxon>Sar</taxon>
        <taxon>Alveolata</taxon>
        <taxon>Dinophyceae</taxon>
        <taxon>Suessiales</taxon>
        <taxon>Symbiodiniaceae</taxon>
        <taxon>Symbiodinium</taxon>
    </lineage>
</organism>
<evidence type="ECO:0000259" key="4">
    <source>
        <dbReference type="Pfam" id="PF00849"/>
    </source>
</evidence>
<evidence type="ECO:0000313" key="6">
    <source>
        <dbReference type="Proteomes" id="UP000601435"/>
    </source>
</evidence>
<dbReference type="InterPro" id="IPR011990">
    <property type="entry name" value="TPR-like_helical_dom_sf"/>
</dbReference>
<dbReference type="Proteomes" id="UP000601435">
    <property type="component" value="Unassembled WGS sequence"/>
</dbReference>
<dbReference type="OrthoDB" id="185373at2759"/>
<dbReference type="Pfam" id="PF00849">
    <property type="entry name" value="PseudoU_synth_2"/>
    <property type="match status" value="1"/>
</dbReference>
<evidence type="ECO:0000313" key="5">
    <source>
        <dbReference type="EMBL" id="CAE7271219.1"/>
    </source>
</evidence>
<keyword evidence="2" id="KW-0687">Ribonucleoprotein</keyword>
<feature type="domain" description="Pseudouridine synthase RsuA/RluA-like" evidence="4">
    <location>
        <begin position="1027"/>
        <end position="1152"/>
    </location>
</feature>
<keyword evidence="6" id="KW-1185">Reference proteome</keyword>
<feature type="repeat" description="PPR" evidence="3">
    <location>
        <begin position="659"/>
        <end position="693"/>
    </location>
</feature>
<dbReference type="GO" id="GO:1990904">
    <property type="term" value="C:ribonucleoprotein complex"/>
    <property type="evidence" value="ECO:0007669"/>
    <property type="project" value="UniProtKB-KW"/>
</dbReference>
<feature type="repeat" description="PPR" evidence="3">
    <location>
        <begin position="241"/>
        <end position="275"/>
    </location>
</feature>
<dbReference type="Pfam" id="PF01535">
    <property type="entry name" value="PPR"/>
    <property type="match status" value="1"/>
</dbReference>
<dbReference type="EMBL" id="CAJNJA010011364">
    <property type="protein sequence ID" value="CAE7271219.1"/>
    <property type="molecule type" value="Genomic_DNA"/>
</dbReference>
<feature type="repeat" description="PPR" evidence="3">
    <location>
        <begin position="484"/>
        <end position="518"/>
    </location>
</feature>
<dbReference type="GO" id="GO:0003729">
    <property type="term" value="F:mRNA binding"/>
    <property type="evidence" value="ECO:0007669"/>
    <property type="project" value="TreeGrafter"/>
</dbReference>
<proteinExistence type="predicted"/>
<feature type="repeat" description="PPR" evidence="3">
    <location>
        <begin position="555"/>
        <end position="589"/>
    </location>
</feature>
<dbReference type="GO" id="GO:0009982">
    <property type="term" value="F:pseudouridine synthase activity"/>
    <property type="evidence" value="ECO:0007669"/>
    <property type="project" value="InterPro"/>
</dbReference>
<protein>
    <recommendedName>
        <fullName evidence="4">Pseudouridine synthase RsuA/RluA-like domain-containing protein</fullName>
    </recommendedName>
</protein>
<dbReference type="PANTHER" id="PTHR47938:SF35">
    <property type="entry name" value="PENTATRICOPEPTIDE REPEAT-CONTAINING PROTEIN 4, MITOCHONDRIAL-RELATED"/>
    <property type="match status" value="1"/>
</dbReference>
<feature type="repeat" description="PPR" evidence="3">
    <location>
        <begin position="520"/>
        <end position="554"/>
    </location>
</feature>
<name>A0A812MXX3_9DINO</name>